<dbReference type="InterPro" id="IPR000719">
    <property type="entry name" value="Prot_kinase_dom"/>
</dbReference>
<dbReference type="Pfam" id="PF00069">
    <property type="entry name" value="Pkinase"/>
    <property type="match status" value="1"/>
</dbReference>
<organism evidence="13 14">
    <name type="scientific">Pristionchus entomophagus</name>
    <dbReference type="NCBI Taxonomy" id="358040"/>
    <lineage>
        <taxon>Eukaryota</taxon>
        <taxon>Metazoa</taxon>
        <taxon>Ecdysozoa</taxon>
        <taxon>Nematoda</taxon>
        <taxon>Chromadorea</taxon>
        <taxon>Rhabditida</taxon>
        <taxon>Rhabditina</taxon>
        <taxon>Diplogasteromorpha</taxon>
        <taxon>Diplogasteroidea</taxon>
        <taxon>Neodiplogasteridae</taxon>
        <taxon>Pristionchus</taxon>
    </lineage>
</organism>
<dbReference type="FunFam" id="1.10.510.10:FF:000571">
    <property type="entry name" value="Maternal embryonic leucine zipper kinase"/>
    <property type="match status" value="1"/>
</dbReference>
<dbReference type="EMBL" id="BTSX01000005">
    <property type="protein sequence ID" value="GMS99969.1"/>
    <property type="molecule type" value="Genomic_DNA"/>
</dbReference>
<keyword evidence="4 10" id="KW-0547">Nucleotide-binding</keyword>
<comment type="cofactor">
    <cofactor evidence="1">
        <name>Mg(2+)</name>
        <dbReference type="ChEBI" id="CHEBI:18420"/>
    </cofactor>
</comment>
<keyword evidence="14" id="KW-1185">Reference proteome</keyword>
<feature type="domain" description="Protein kinase" evidence="12">
    <location>
        <begin position="1"/>
        <end position="219"/>
    </location>
</feature>
<dbReference type="InterPro" id="IPR008271">
    <property type="entry name" value="Ser/Thr_kinase_AS"/>
</dbReference>
<evidence type="ECO:0000256" key="4">
    <source>
        <dbReference type="ARBA" id="ARBA00022741"/>
    </source>
</evidence>
<protein>
    <recommendedName>
        <fullName evidence="12">Protein kinase domain-containing protein</fullName>
    </recommendedName>
</protein>
<evidence type="ECO:0000256" key="6">
    <source>
        <dbReference type="ARBA" id="ARBA00022840"/>
    </source>
</evidence>
<dbReference type="SUPFAM" id="SSF56112">
    <property type="entry name" value="Protein kinase-like (PK-like)"/>
    <property type="match status" value="1"/>
</dbReference>
<dbReference type="InterPro" id="IPR011009">
    <property type="entry name" value="Kinase-like_dom_sf"/>
</dbReference>
<feature type="binding site" evidence="10">
    <location>
        <position position="98"/>
    </location>
    <ligand>
        <name>ATP</name>
        <dbReference type="ChEBI" id="CHEBI:30616"/>
    </ligand>
</feature>
<dbReference type="PANTHER" id="PTHR24350">
    <property type="entry name" value="SERINE/THREONINE-PROTEIN KINASE IAL-RELATED"/>
    <property type="match status" value="1"/>
</dbReference>
<evidence type="ECO:0000256" key="7">
    <source>
        <dbReference type="ARBA" id="ARBA00047899"/>
    </source>
</evidence>
<dbReference type="InterPro" id="IPR030616">
    <property type="entry name" value="Aur-like"/>
</dbReference>
<evidence type="ECO:0000256" key="11">
    <source>
        <dbReference type="PIRSR" id="PIRSR630616-3"/>
    </source>
</evidence>
<feature type="cross-link" description="Glycyl lysine isopeptide (Lys-Gly) (interchain with G-Cter in SUMO2)" evidence="11">
    <location>
        <position position="82"/>
    </location>
</feature>
<evidence type="ECO:0000256" key="2">
    <source>
        <dbReference type="ARBA" id="ARBA00022527"/>
    </source>
</evidence>
<dbReference type="GO" id="GO:0004674">
    <property type="term" value="F:protein serine/threonine kinase activity"/>
    <property type="evidence" value="ECO:0007669"/>
    <property type="project" value="UniProtKB-KW"/>
</dbReference>
<keyword evidence="2" id="KW-0723">Serine/threonine-protein kinase</keyword>
<evidence type="ECO:0000313" key="14">
    <source>
        <dbReference type="Proteomes" id="UP001432027"/>
    </source>
</evidence>
<dbReference type="GO" id="GO:0005524">
    <property type="term" value="F:ATP binding"/>
    <property type="evidence" value="ECO:0007669"/>
    <property type="project" value="UniProtKB-KW"/>
</dbReference>
<comment type="catalytic activity">
    <reaction evidence="7">
        <text>L-threonyl-[protein] + ATP = O-phospho-L-threonyl-[protein] + ADP + H(+)</text>
        <dbReference type="Rhea" id="RHEA:46608"/>
        <dbReference type="Rhea" id="RHEA-COMP:11060"/>
        <dbReference type="Rhea" id="RHEA-COMP:11605"/>
        <dbReference type="ChEBI" id="CHEBI:15378"/>
        <dbReference type="ChEBI" id="CHEBI:30013"/>
        <dbReference type="ChEBI" id="CHEBI:30616"/>
        <dbReference type="ChEBI" id="CHEBI:61977"/>
        <dbReference type="ChEBI" id="CHEBI:456216"/>
        <dbReference type="EC" id="2.7.11.1"/>
    </reaction>
</comment>
<evidence type="ECO:0000256" key="5">
    <source>
        <dbReference type="ARBA" id="ARBA00022777"/>
    </source>
</evidence>
<evidence type="ECO:0000256" key="1">
    <source>
        <dbReference type="ARBA" id="ARBA00001946"/>
    </source>
</evidence>
<evidence type="ECO:0000313" key="13">
    <source>
        <dbReference type="EMBL" id="GMS99969.1"/>
    </source>
</evidence>
<evidence type="ECO:0000256" key="3">
    <source>
        <dbReference type="ARBA" id="ARBA00022679"/>
    </source>
</evidence>
<sequence>LSIHSFFSHPRIIQMYSHFEINHKIYIVMEYAKKGDHPDLASAIPRTGFNGEDEQTAAKYIFQIADALHYCHSKNLVHRDVKTSNILVDAYGDLKLCDFGYSVRFPQSKRRTTFCGTLDFLAPEMVRNKGRKYVMDGKHVDLWALGVVAYKIVTGTLPFVSTARDEEENEEEIKNKITTGMYNVPPRVPGGARRLIGQLLKVEPENRLSLERVMTHPWIVQYNQ</sequence>
<evidence type="ECO:0000256" key="9">
    <source>
        <dbReference type="PIRSR" id="PIRSR630616-1"/>
    </source>
</evidence>
<reference evidence="13" key="1">
    <citation type="submission" date="2023-10" db="EMBL/GenBank/DDBJ databases">
        <title>Genome assembly of Pristionchus species.</title>
        <authorList>
            <person name="Yoshida K."/>
            <person name="Sommer R.J."/>
        </authorList>
    </citation>
    <scope>NUCLEOTIDE SEQUENCE</scope>
    <source>
        <strain evidence="13">RS0144</strain>
    </source>
</reference>
<keyword evidence="5" id="KW-0418">Kinase</keyword>
<name>A0AAV5U1E3_9BILA</name>
<dbReference type="PROSITE" id="PS50011">
    <property type="entry name" value="PROTEIN_KINASE_DOM"/>
    <property type="match status" value="1"/>
</dbReference>
<keyword evidence="6 10" id="KW-0067">ATP-binding</keyword>
<keyword evidence="3" id="KW-0808">Transferase</keyword>
<feature type="non-terminal residue" evidence="13">
    <location>
        <position position="1"/>
    </location>
</feature>
<comment type="catalytic activity">
    <reaction evidence="8">
        <text>L-seryl-[protein] + ATP = O-phospho-L-seryl-[protein] + ADP + H(+)</text>
        <dbReference type="Rhea" id="RHEA:17989"/>
        <dbReference type="Rhea" id="RHEA-COMP:9863"/>
        <dbReference type="Rhea" id="RHEA-COMP:11604"/>
        <dbReference type="ChEBI" id="CHEBI:15378"/>
        <dbReference type="ChEBI" id="CHEBI:29999"/>
        <dbReference type="ChEBI" id="CHEBI:30616"/>
        <dbReference type="ChEBI" id="CHEBI:83421"/>
        <dbReference type="ChEBI" id="CHEBI:456216"/>
        <dbReference type="EC" id="2.7.11.1"/>
    </reaction>
</comment>
<feature type="binding site" evidence="10">
    <location>
        <begin position="30"/>
        <end position="32"/>
    </location>
    <ligand>
        <name>ATP</name>
        <dbReference type="ChEBI" id="CHEBI:30616"/>
    </ligand>
</feature>
<dbReference type="Proteomes" id="UP001432027">
    <property type="component" value="Unassembled WGS sequence"/>
</dbReference>
<dbReference type="AlphaFoldDB" id="A0AAV5U1E3"/>
<accession>A0AAV5U1E3</accession>
<evidence type="ECO:0000256" key="8">
    <source>
        <dbReference type="ARBA" id="ARBA00048679"/>
    </source>
</evidence>
<dbReference type="Gene3D" id="1.10.510.10">
    <property type="entry name" value="Transferase(Phosphotransferase) domain 1"/>
    <property type="match status" value="1"/>
</dbReference>
<gene>
    <name evidence="13" type="ORF">PENTCL1PPCAC_22144</name>
</gene>
<feature type="active site" description="Proton acceptor" evidence="9">
    <location>
        <position position="80"/>
    </location>
</feature>
<evidence type="ECO:0000256" key="10">
    <source>
        <dbReference type="PIRSR" id="PIRSR630616-2"/>
    </source>
</evidence>
<dbReference type="PROSITE" id="PS00108">
    <property type="entry name" value="PROTEIN_KINASE_ST"/>
    <property type="match status" value="1"/>
</dbReference>
<dbReference type="PIRSF" id="PIRSF000654">
    <property type="entry name" value="Integrin-linked_kinase"/>
    <property type="match status" value="1"/>
</dbReference>
<dbReference type="SMART" id="SM00220">
    <property type="entry name" value="S_TKc"/>
    <property type="match status" value="1"/>
</dbReference>
<proteinExistence type="predicted"/>
<evidence type="ECO:0000259" key="12">
    <source>
        <dbReference type="PROSITE" id="PS50011"/>
    </source>
</evidence>
<comment type="caution">
    <text evidence="13">The sequence shown here is derived from an EMBL/GenBank/DDBJ whole genome shotgun (WGS) entry which is preliminary data.</text>
</comment>